<dbReference type="PANTHER" id="PTHR16021:SF23">
    <property type="entry name" value="FI18411P1-RELATED"/>
    <property type="match status" value="1"/>
</dbReference>
<feature type="compositionally biased region" description="Basic and acidic residues" evidence="1">
    <location>
        <begin position="456"/>
        <end position="470"/>
    </location>
</feature>
<feature type="compositionally biased region" description="Polar residues" evidence="1">
    <location>
        <begin position="635"/>
        <end position="650"/>
    </location>
</feature>
<keyword evidence="3" id="KW-1185">Reference proteome</keyword>
<dbReference type="InParanoid" id="E9HT19"/>
<feature type="region of interest" description="Disordered" evidence="1">
    <location>
        <begin position="954"/>
        <end position="977"/>
    </location>
</feature>
<feature type="compositionally biased region" description="Low complexity" evidence="1">
    <location>
        <begin position="482"/>
        <end position="496"/>
    </location>
</feature>
<dbReference type="PhylomeDB" id="E9HT19"/>
<dbReference type="Proteomes" id="UP000000305">
    <property type="component" value="Unassembled WGS sequence"/>
</dbReference>
<protein>
    <submittedName>
        <fullName evidence="2">Uncharacterized protein</fullName>
    </submittedName>
</protein>
<dbReference type="KEGG" id="dpx:DAPPUDRAFT_333516"/>
<dbReference type="PANTHER" id="PTHR16021">
    <property type="entry name" value="MANSC DOMAIN CONTAINING PROTEIN 1"/>
    <property type="match status" value="1"/>
</dbReference>
<dbReference type="HOGENOM" id="CLU_010842_0_0_1"/>
<dbReference type="AlphaFoldDB" id="E9HT19"/>
<feature type="region of interest" description="Disordered" evidence="1">
    <location>
        <begin position="441"/>
        <end position="496"/>
    </location>
</feature>
<reference evidence="2 3" key="1">
    <citation type="journal article" date="2011" name="Science">
        <title>The ecoresponsive genome of Daphnia pulex.</title>
        <authorList>
            <person name="Colbourne J.K."/>
            <person name="Pfrender M.E."/>
            <person name="Gilbert D."/>
            <person name="Thomas W.K."/>
            <person name="Tucker A."/>
            <person name="Oakley T.H."/>
            <person name="Tokishita S."/>
            <person name="Aerts A."/>
            <person name="Arnold G.J."/>
            <person name="Basu M.K."/>
            <person name="Bauer D.J."/>
            <person name="Caceres C.E."/>
            <person name="Carmel L."/>
            <person name="Casola C."/>
            <person name="Choi J.H."/>
            <person name="Detter J.C."/>
            <person name="Dong Q."/>
            <person name="Dusheyko S."/>
            <person name="Eads B.D."/>
            <person name="Frohlich T."/>
            <person name="Geiler-Samerotte K.A."/>
            <person name="Gerlach D."/>
            <person name="Hatcher P."/>
            <person name="Jogdeo S."/>
            <person name="Krijgsveld J."/>
            <person name="Kriventseva E.V."/>
            <person name="Kultz D."/>
            <person name="Laforsch C."/>
            <person name="Lindquist E."/>
            <person name="Lopez J."/>
            <person name="Manak J.R."/>
            <person name="Muller J."/>
            <person name="Pangilinan J."/>
            <person name="Patwardhan R.P."/>
            <person name="Pitluck S."/>
            <person name="Pritham E.J."/>
            <person name="Rechtsteiner A."/>
            <person name="Rho M."/>
            <person name="Rogozin I.B."/>
            <person name="Sakarya O."/>
            <person name="Salamov A."/>
            <person name="Schaack S."/>
            <person name="Shapiro H."/>
            <person name="Shiga Y."/>
            <person name="Skalitzky C."/>
            <person name="Smith Z."/>
            <person name="Souvorov A."/>
            <person name="Sung W."/>
            <person name="Tang Z."/>
            <person name="Tsuchiya D."/>
            <person name="Tu H."/>
            <person name="Vos H."/>
            <person name="Wang M."/>
            <person name="Wolf Y.I."/>
            <person name="Yamagata H."/>
            <person name="Yamada T."/>
            <person name="Ye Y."/>
            <person name="Shaw J.R."/>
            <person name="Andrews J."/>
            <person name="Crease T.J."/>
            <person name="Tang H."/>
            <person name="Lucas S.M."/>
            <person name="Robertson H.M."/>
            <person name="Bork P."/>
            <person name="Koonin E.V."/>
            <person name="Zdobnov E.M."/>
            <person name="Grigoriev I.V."/>
            <person name="Lynch M."/>
            <person name="Boore J.L."/>
        </authorList>
    </citation>
    <scope>NUCLEOTIDE SEQUENCE [LARGE SCALE GENOMIC DNA]</scope>
</reference>
<gene>
    <name evidence="2" type="ORF">DAPPUDRAFT_333516</name>
</gene>
<feature type="compositionally biased region" description="Polar residues" evidence="1">
    <location>
        <begin position="966"/>
        <end position="977"/>
    </location>
</feature>
<dbReference type="EMBL" id="GL732763">
    <property type="protein sequence ID" value="EFX65112.1"/>
    <property type="molecule type" value="Genomic_DNA"/>
</dbReference>
<evidence type="ECO:0000313" key="3">
    <source>
        <dbReference type="Proteomes" id="UP000000305"/>
    </source>
</evidence>
<dbReference type="InterPro" id="IPR035992">
    <property type="entry name" value="Ricin_B-like_lectins"/>
</dbReference>
<feature type="region of interest" description="Disordered" evidence="1">
    <location>
        <begin position="622"/>
        <end position="654"/>
    </location>
</feature>
<accession>E9HT19</accession>
<proteinExistence type="predicted"/>
<sequence length="1046" mass="117458">MASHANTPLCRSLPIDNEWRDHRAERSINEEIKFLLNHEDEDTVPGKRFYSISYAWGTIQLGNPRMIADSTKSEIDKEVQVFMYYNTSDPKREVQLYSHIDPETPLPQGRTFEYIVDRTIRIKQEPFSMIAANNSYIFFAQCTYKVSHWIYDQQTNQIICEENHLCLTAIELLNKQEMSLILTTCSQGHDIFTAQQWVFEQINVNPDIIENFPETSLEEMEAFRLEQRHAVITTINSPIFGGLLKVNQGYGNIVWDLSSWGLLKNGEDKNIKCITYHGIGRPLTLEACDPNWIRCQTSLKNLITSNDPLVQSQTSVANCSNAATIGQALEYSPDFTIRPFNTNNCIKANSTMLVLEKCANTSSIWGTFDHTGQFMASDRTGLETPGANRKCLTVKNGKLGLGHCHERIRRQHFSFEYNNPHQTKALSAAAIIAWHTEQTLNDKPASDIPPVMNRGASDKNQIHISPEKPKTHTATQPKKQDVLLSPSPLPTTTKKPVLTTTTTTTTSKPATVKTTVATTIIRPNILPNQLAVNTTQTNISTRTAPTPIQPVMNKTIGIPVTNITRPLIANTTTTKPTRPTEFKNSTVTTNITTEMKNVTKPPVNTSDTSARLLNTSIENQANKTTTPQAEIPVTTAKSVNNEDITTQSDGPDTDLPKNIQEFNSFVQFQIGKMHEQHKISVEIEHENRLAKEIRDMYCQVSSMKRNQAIILSQTNGILAASTLGLPICSRIQGIGQTMILQQCAVKTVSLAAIETSCGFQPFFTYAENNFTVGMDGWSIHPYSDCFWKTHYVNLNGNPYAWEHNGSSGEWIKQKPTIHTTHLELIAEFEELKLNDFDYALKAHPAHNVMEMEQLNILNDLVGRLHETESTALSNIIVTEEQDNTIASMFSWMDTLKIMGLCTIGFILFIICEEMQEMLHPNPEPVYSPTTINEPSFIREYAPLPLEDTRHNIRPSAPNLHQEASESDPQFQTKDTTTGKMYPSLANRLCQFIPKFNHHSSPAKSGSKPSCTGSHTTCRYVAGYGMVWEDLCTCNMEQDSGAIPKTF</sequence>
<name>E9HT19_DAPPU</name>
<organism evidence="2 3">
    <name type="scientific">Daphnia pulex</name>
    <name type="common">Water flea</name>
    <dbReference type="NCBI Taxonomy" id="6669"/>
    <lineage>
        <taxon>Eukaryota</taxon>
        <taxon>Metazoa</taxon>
        <taxon>Ecdysozoa</taxon>
        <taxon>Arthropoda</taxon>
        <taxon>Crustacea</taxon>
        <taxon>Branchiopoda</taxon>
        <taxon>Diplostraca</taxon>
        <taxon>Cladocera</taxon>
        <taxon>Anomopoda</taxon>
        <taxon>Daphniidae</taxon>
        <taxon>Daphnia</taxon>
    </lineage>
</organism>
<dbReference type="SUPFAM" id="SSF50370">
    <property type="entry name" value="Ricin B-like lectins"/>
    <property type="match status" value="2"/>
</dbReference>
<dbReference type="InterPro" id="IPR052660">
    <property type="entry name" value="Erythrocyte_Invasion_ImmMod"/>
</dbReference>
<evidence type="ECO:0000313" key="2">
    <source>
        <dbReference type="EMBL" id="EFX65112.1"/>
    </source>
</evidence>
<evidence type="ECO:0000256" key="1">
    <source>
        <dbReference type="SAM" id="MobiDB-lite"/>
    </source>
</evidence>
<dbReference type="OrthoDB" id="10451533at2759"/>
<dbReference type="STRING" id="6669.E9HT19"/>